<protein>
    <submittedName>
        <fullName evidence="15">Iron complex outermembrane recepter protein</fullName>
    </submittedName>
</protein>
<dbReference type="GO" id="GO:0044718">
    <property type="term" value="P:siderophore transmembrane transport"/>
    <property type="evidence" value="ECO:0007669"/>
    <property type="project" value="TreeGrafter"/>
</dbReference>
<dbReference type="GO" id="GO:0009279">
    <property type="term" value="C:cell outer membrane"/>
    <property type="evidence" value="ECO:0007669"/>
    <property type="project" value="UniProtKB-SubCell"/>
</dbReference>
<evidence type="ECO:0000256" key="9">
    <source>
        <dbReference type="ARBA" id="ARBA00023237"/>
    </source>
</evidence>
<dbReference type="InterPro" id="IPR000531">
    <property type="entry name" value="Beta-barrel_TonB"/>
</dbReference>
<dbReference type="SUPFAM" id="SSF56935">
    <property type="entry name" value="Porins"/>
    <property type="match status" value="1"/>
</dbReference>
<dbReference type="Gene3D" id="2.60.40.1120">
    <property type="entry name" value="Carboxypeptidase-like, regulatory domain"/>
    <property type="match status" value="1"/>
</dbReference>
<evidence type="ECO:0000256" key="5">
    <source>
        <dbReference type="ARBA" id="ARBA00022729"/>
    </source>
</evidence>
<dbReference type="PANTHER" id="PTHR30069:SF29">
    <property type="entry name" value="HEMOGLOBIN AND HEMOGLOBIN-HAPTOGLOBIN-BINDING PROTEIN 1-RELATED"/>
    <property type="match status" value="1"/>
</dbReference>
<keyword evidence="6 11" id="KW-0798">TonB box</keyword>
<dbReference type="InterPro" id="IPR012910">
    <property type="entry name" value="Plug_dom"/>
</dbReference>
<keyword evidence="9 10" id="KW-0998">Cell outer membrane</keyword>
<keyword evidence="16" id="KW-1185">Reference proteome</keyword>
<dbReference type="STRING" id="385682.SAMN05444380_103120"/>
<dbReference type="Gene3D" id="2.170.130.10">
    <property type="entry name" value="TonB-dependent receptor, plug domain"/>
    <property type="match status" value="1"/>
</dbReference>
<dbReference type="InterPro" id="IPR037066">
    <property type="entry name" value="Plug_dom_sf"/>
</dbReference>
<evidence type="ECO:0000259" key="14">
    <source>
        <dbReference type="Pfam" id="PF07715"/>
    </source>
</evidence>
<evidence type="ECO:0000256" key="2">
    <source>
        <dbReference type="ARBA" id="ARBA00022448"/>
    </source>
</evidence>
<evidence type="ECO:0000256" key="10">
    <source>
        <dbReference type="PROSITE-ProRule" id="PRU01360"/>
    </source>
</evidence>
<accession>A0A1I1VXU0</accession>
<keyword evidence="8" id="KW-0675">Receptor</keyword>
<comment type="similarity">
    <text evidence="10 11">Belongs to the TonB-dependent receptor family.</text>
</comment>
<reference evidence="15 16" key="1">
    <citation type="submission" date="2016-10" db="EMBL/GenBank/DDBJ databases">
        <authorList>
            <person name="de Groot N.N."/>
        </authorList>
    </citation>
    <scope>NUCLEOTIDE SEQUENCE [LARGE SCALE GENOMIC DNA]</scope>
    <source>
        <strain evidence="15 16">DSM 19012</strain>
    </source>
</reference>
<gene>
    <name evidence="15" type="ORF">SAMN05444380_103120</name>
</gene>
<evidence type="ECO:0000256" key="1">
    <source>
        <dbReference type="ARBA" id="ARBA00004571"/>
    </source>
</evidence>
<dbReference type="PROSITE" id="PS52016">
    <property type="entry name" value="TONB_DEPENDENT_REC_3"/>
    <property type="match status" value="1"/>
</dbReference>
<dbReference type="Pfam" id="PF07715">
    <property type="entry name" value="Plug"/>
    <property type="match status" value="1"/>
</dbReference>
<comment type="subcellular location">
    <subcellularLocation>
        <location evidence="1 10">Cell outer membrane</location>
        <topology evidence="1 10">Multi-pass membrane protein</topology>
    </subcellularLocation>
</comment>
<dbReference type="OrthoDB" id="9795928at2"/>
<name>A0A1I1VXU0_9BACT</name>
<feature type="domain" description="TonB-dependent receptor plug" evidence="14">
    <location>
        <begin position="119"/>
        <end position="223"/>
    </location>
</feature>
<keyword evidence="3 10" id="KW-1134">Transmembrane beta strand</keyword>
<organism evidence="15 16">
    <name type="scientific">Thermophagus xiamenensis</name>
    <dbReference type="NCBI Taxonomy" id="385682"/>
    <lineage>
        <taxon>Bacteria</taxon>
        <taxon>Pseudomonadati</taxon>
        <taxon>Bacteroidota</taxon>
        <taxon>Bacteroidia</taxon>
        <taxon>Marinilabiliales</taxon>
        <taxon>Marinilabiliaceae</taxon>
        <taxon>Thermophagus</taxon>
    </lineage>
</organism>
<dbReference type="InParanoid" id="A0A1I1VXU0"/>
<dbReference type="PANTHER" id="PTHR30069">
    <property type="entry name" value="TONB-DEPENDENT OUTER MEMBRANE RECEPTOR"/>
    <property type="match status" value="1"/>
</dbReference>
<evidence type="ECO:0000256" key="12">
    <source>
        <dbReference type="SAM" id="SignalP"/>
    </source>
</evidence>
<dbReference type="RefSeq" id="WP_010528667.1">
    <property type="nucleotide sequence ID" value="NZ_AFSL01000093.1"/>
</dbReference>
<dbReference type="GO" id="GO:0015344">
    <property type="term" value="F:siderophore uptake transmembrane transporter activity"/>
    <property type="evidence" value="ECO:0007669"/>
    <property type="project" value="TreeGrafter"/>
</dbReference>
<feature type="chain" id="PRO_5010260438" evidence="12">
    <location>
        <begin position="21"/>
        <end position="810"/>
    </location>
</feature>
<evidence type="ECO:0000256" key="6">
    <source>
        <dbReference type="ARBA" id="ARBA00023077"/>
    </source>
</evidence>
<keyword evidence="4 10" id="KW-0812">Transmembrane</keyword>
<dbReference type="InterPro" id="IPR039426">
    <property type="entry name" value="TonB-dep_rcpt-like"/>
</dbReference>
<evidence type="ECO:0000313" key="16">
    <source>
        <dbReference type="Proteomes" id="UP000181976"/>
    </source>
</evidence>
<feature type="signal peptide" evidence="12">
    <location>
        <begin position="1"/>
        <end position="20"/>
    </location>
</feature>
<feature type="domain" description="TonB-dependent receptor-like beta-barrel" evidence="13">
    <location>
        <begin position="362"/>
        <end position="766"/>
    </location>
</feature>
<evidence type="ECO:0000256" key="11">
    <source>
        <dbReference type="RuleBase" id="RU003357"/>
    </source>
</evidence>
<evidence type="ECO:0000313" key="15">
    <source>
        <dbReference type="EMBL" id="SFD87721.1"/>
    </source>
</evidence>
<dbReference type="Pfam" id="PF13715">
    <property type="entry name" value="CarbopepD_reg_2"/>
    <property type="match status" value="1"/>
</dbReference>
<evidence type="ECO:0000256" key="4">
    <source>
        <dbReference type="ARBA" id="ARBA00022692"/>
    </source>
</evidence>
<dbReference type="InterPro" id="IPR008969">
    <property type="entry name" value="CarboxyPept-like_regulatory"/>
</dbReference>
<dbReference type="SUPFAM" id="SSF49464">
    <property type="entry name" value="Carboxypeptidase regulatory domain-like"/>
    <property type="match status" value="1"/>
</dbReference>
<keyword evidence="5 12" id="KW-0732">Signal</keyword>
<evidence type="ECO:0000256" key="7">
    <source>
        <dbReference type="ARBA" id="ARBA00023136"/>
    </source>
</evidence>
<evidence type="ECO:0000256" key="8">
    <source>
        <dbReference type="ARBA" id="ARBA00023170"/>
    </source>
</evidence>
<evidence type="ECO:0000259" key="13">
    <source>
        <dbReference type="Pfam" id="PF00593"/>
    </source>
</evidence>
<dbReference type="AlphaFoldDB" id="A0A1I1VXU0"/>
<sequence>MSKIVVLVACLHFVYTLTLAQTQHTLQGVVVNDREEPLPGASVVLLPVQKGTATDESGRFLFHHLQSGRYIIQISFLGYESLTDTIILKDDLTYHAKMNPLPLNLQEVVVTDHYAETRKKESTLNIEVVNDDYLKQYMGGSLMKSLERLPGISTIDIGSGQSKPVIRGLGFNRVVVVENNIKHEAQQWGADHGLEIDQYAIDNVEVIKGPASLMYGSDAIGGVIDMKSRKVPVNNTIGGTVDLTEKSNNDFLGTSVSLYGRKNWFFANFRATILDYADYKVPPDSVDIYSYRAALYKNNLRNTAGEEHDFHLTVGILQKHFQNRLHISSVNSKSGFFANAHGLEPRNVDTELHDRSSRDVNYPYQKVNHFKVTNTGQYTKERLKVETDLGFQHNFRQEWSQYVNHGYMPAIFPDTLNFDPDLEREFDKYIYSGNLKLTHTWNKEMSLTMGINSEYQDNRIGGRGFIIPAYNLFSIGGYAIAKRTISEKSILQFGLRYDYGHLTTGEYYDWFPSPVIANGDTTMQYLSRAAAIDRTFSNLSWSAGYNYNPGNWSFKANIGKSYRMPIPKELAANGVNYHHFSYEVGDPDLSPEISYQLDAGIEYTSNRLALGTSPFLNYFTNYIYLNPSSEHDRLYGNGNQVFYYTESEVFRYGAEIHAHYKLFKNLQAGIIGEYVYSEQLTGGKKGFTLPFSPPASAIFNIKYQKHQLKFAENVYGSIDYKITAAQNNIVPPEEPTDGYQVVDAALGGDIKPGKQILNLSIQVKNIFDTKYFNHTSYYRLINVPEPGRNVIINLSIPFSVSNNSLRRYGD</sequence>
<dbReference type="Pfam" id="PF00593">
    <property type="entry name" value="TonB_dep_Rec_b-barrel"/>
    <property type="match status" value="1"/>
</dbReference>
<dbReference type="eggNOG" id="COG4206">
    <property type="taxonomic scope" value="Bacteria"/>
</dbReference>
<proteinExistence type="inferred from homology"/>
<dbReference type="Proteomes" id="UP000181976">
    <property type="component" value="Unassembled WGS sequence"/>
</dbReference>
<evidence type="ECO:0000256" key="3">
    <source>
        <dbReference type="ARBA" id="ARBA00022452"/>
    </source>
</evidence>
<keyword evidence="7 10" id="KW-0472">Membrane</keyword>
<dbReference type="EMBL" id="FONA01000003">
    <property type="protein sequence ID" value="SFD87721.1"/>
    <property type="molecule type" value="Genomic_DNA"/>
</dbReference>
<dbReference type="InterPro" id="IPR036942">
    <property type="entry name" value="Beta-barrel_TonB_sf"/>
</dbReference>
<keyword evidence="2 10" id="KW-0813">Transport</keyword>
<dbReference type="Gene3D" id="2.40.170.20">
    <property type="entry name" value="TonB-dependent receptor, beta-barrel domain"/>
    <property type="match status" value="1"/>
</dbReference>